<comment type="caution">
    <text evidence="1">The sequence shown here is derived from an EMBL/GenBank/DDBJ whole genome shotgun (WGS) entry which is preliminary data.</text>
</comment>
<gene>
    <name evidence="1" type="primary">TAP42</name>
    <name evidence="1" type="ORF">EV182_003351</name>
</gene>
<proteinExistence type="predicted"/>
<dbReference type="EMBL" id="JAMZIH010005996">
    <property type="protein sequence ID" value="KAJ1674399.1"/>
    <property type="molecule type" value="Genomic_DNA"/>
</dbReference>
<organism evidence="1 2">
    <name type="scientific">Spiromyces aspiralis</name>
    <dbReference type="NCBI Taxonomy" id="68401"/>
    <lineage>
        <taxon>Eukaryota</taxon>
        <taxon>Fungi</taxon>
        <taxon>Fungi incertae sedis</taxon>
        <taxon>Zoopagomycota</taxon>
        <taxon>Kickxellomycotina</taxon>
        <taxon>Kickxellomycetes</taxon>
        <taxon>Kickxellales</taxon>
        <taxon>Kickxellaceae</taxon>
        <taxon>Spiromyces</taxon>
    </lineage>
</organism>
<protein>
    <submittedName>
        <fullName evidence="1">Type 2A phosphatase-associated protein 42</fullName>
    </submittedName>
</protein>
<dbReference type="Proteomes" id="UP001145114">
    <property type="component" value="Unassembled WGS sequence"/>
</dbReference>
<evidence type="ECO:0000313" key="2">
    <source>
        <dbReference type="Proteomes" id="UP001145114"/>
    </source>
</evidence>
<keyword evidence="2" id="KW-1185">Reference proteome</keyword>
<sequence>MSTDAATSAMAGDTNAKLTLSQAFAKAQSEFNRLMSSSMPTRDGQFQAIKETIDLLCECKDKIRRLGLFSINETAEEYGASDLKYMLVNTYLGQLILKKIGQPEGRGRVIEQAMICMVEFLSQCQDMDIMTNKQDKELFAKMVQEKGNVKEDAMTRRQRKIERHRRQVASKAALKELEPRLLAKEEATLSSTQDDDHDEELERQFVLKLLDLQIQVTIDELASCFDELEMIKMMERIRPTPASPGSRGGPGQKGPENDWRLDTKSSVGPRSEGPLLDKGGRPLRPFVLVSDRERVREGVFRPSWNLPTMSLDDYLEEEFRRGNVIMGGGDSKRDKRSSSDDDDDEGDNSDYDNDPEKQDEKTMKQRKWDEFTDDNPRGAGNRGGNIG</sequence>
<evidence type="ECO:0000313" key="1">
    <source>
        <dbReference type="EMBL" id="KAJ1674399.1"/>
    </source>
</evidence>
<reference evidence="1" key="1">
    <citation type="submission" date="2022-06" db="EMBL/GenBank/DDBJ databases">
        <title>Phylogenomic reconstructions and comparative analyses of Kickxellomycotina fungi.</title>
        <authorList>
            <person name="Reynolds N.K."/>
            <person name="Stajich J.E."/>
            <person name="Barry K."/>
            <person name="Grigoriev I.V."/>
            <person name="Crous P."/>
            <person name="Smith M.E."/>
        </authorList>
    </citation>
    <scope>NUCLEOTIDE SEQUENCE</scope>
    <source>
        <strain evidence="1">RSA 2271</strain>
    </source>
</reference>
<name>A0ACC1HCW8_9FUNG</name>
<accession>A0ACC1HCW8</accession>